<keyword evidence="1" id="KW-0805">Transcription regulation</keyword>
<proteinExistence type="predicted"/>
<dbReference type="AlphaFoldDB" id="A0A9D7HSQ8"/>
<evidence type="ECO:0000256" key="2">
    <source>
        <dbReference type="ARBA" id="ARBA00023125"/>
    </source>
</evidence>
<dbReference type="EMBL" id="JADJEV010000005">
    <property type="protein sequence ID" value="MBK6974876.1"/>
    <property type="molecule type" value="Genomic_DNA"/>
</dbReference>
<dbReference type="Pfam" id="PF00196">
    <property type="entry name" value="GerE"/>
    <property type="match status" value="1"/>
</dbReference>
<dbReference type="PROSITE" id="PS50043">
    <property type="entry name" value="HTH_LUXR_2"/>
    <property type="match status" value="1"/>
</dbReference>
<comment type="caution">
    <text evidence="5">The sequence shown here is derived from an EMBL/GenBank/DDBJ whole genome shotgun (WGS) entry which is preliminary data.</text>
</comment>
<dbReference type="SUPFAM" id="SSF46894">
    <property type="entry name" value="C-terminal effector domain of the bipartite response regulators"/>
    <property type="match status" value="1"/>
</dbReference>
<gene>
    <name evidence="5" type="ORF">IPH26_18755</name>
</gene>
<evidence type="ECO:0000256" key="1">
    <source>
        <dbReference type="ARBA" id="ARBA00023015"/>
    </source>
</evidence>
<organism evidence="5 6">
    <name type="scientific">Candidatus Methylophosphatis roskildensis</name>
    <dbReference type="NCBI Taxonomy" id="2899263"/>
    <lineage>
        <taxon>Bacteria</taxon>
        <taxon>Pseudomonadati</taxon>
        <taxon>Pseudomonadota</taxon>
        <taxon>Betaproteobacteria</taxon>
        <taxon>Nitrosomonadales</taxon>
        <taxon>Sterolibacteriaceae</taxon>
        <taxon>Candidatus Methylophosphatis</taxon>
    </lineage>
</organism>
<keyword evidence="3" id="KW-0804">Transcription</keyword>
<evidence type="ECO:0000313" key="6">
    <source>
        <dbReference type="Proteomes" id="UP000807785"/>
    </source>
</evidence>
<dbReference type="Proteomes" id="UP000807785">
    <property type="component" value="Unassembled WGS sequence"/>
</dbReference>
<dbReference type="PANTHER" id="PTHR44688:SF16">
    <property type="entry name" value="DNA-BINDING TRANSCRIPTIONAL ACTIVATOR DEVR_DOSR"/>
    <property type="match status" value="1"/>
</dbReference>
<dbReference type="Gene3D" id="1.10.10.10">
    <property type="entry name" value="Winged helix-like DNA-binding domain superfamily/Winged helix DNA-binding domain"/>
    <property type="match status" value="1"/>
</dbReference>
<dbReference type="SMART" id="SM00421">
    <property type="entry name" value="HTH_LUXR"/>
    <property type="match status" value="1"/>
</dbReference>
<dbReference type="PROSITE" id="PS00622">
    <property type="entry name" value="HTH_LUXR_1"/>
    <property type="match status" value="1"/>
</dbReference>
<accession>A0A9D7HSQ8</accession>
<dbReference type="CDD" id="cd06170">
    <property type="entry name" value="LuxR_C_like"/>
    <property type="match status" value="1"/>
</dbReference>
<keyword evidence="2" id="KW-0238">DNA-binding</keyword>
<dbReference type="PRINTS" id="PR00038">
    <property type="entry name" value="HTHLUXR"/>
</dbReference>
<dbReference type="InterPro" id="IPR000792">
    <property type="entry name" value="Tscrpt_reg_LuxR_C"/>
</dbReference>
<evidence type="ECO:0000313" key="5">
    <source>
        <dbReference type="EMBL" id="MBK6974876.1"/>
    </source>
</evidence>
<dbReference type="InterPro" id="IPR036388">
    <property type="entry name" value="WH-like_DNA-bd_sf"/>
</dbReference>
<name>A0A9D7HSQ8_9PROT</name>
<dbReference type="PANTHER" id="PTHR44688">
    <property type="entry name" value="DNA-BINDING TRANSCRIPTIONAL ACTIVATOR DEVR_DOSR"/>
    <property type="match status" value="1"/>
</dbReference>
<feature type="domain" description="HTH luxR-type" evidence="4">
    <location>
        <begin position="204"/>
        <end position="269"/>
    </location>
</feature>
<dbReference type="GO" id="GO:0003677">
    <property type="term" value="F:DNA binding"/>
    <property type="evidence" value="ECO:0007669"/>
    <property type="project" value="UniProtKB-KW"/>
</dbReference>
<reference evidence="5" key="1">
    <citation type="submission" date="2020-10" db="EMBL/GenBank/DDBJ databases">
        <title>Connecting structure to function with the recovery of over 1000 high-quality activated sludge metagenome-assembled genomes encoding full-length rRNA genes using long-read sequencing.</title>
        <authorList>
            <person name="Singleton C.M."/>
            <person name="Petriglieri F."/>
            <person name="Kristensen J.M."/>
            <person name="Kirkegaard R.H."/>
            <person name="Michaelsen T.Y."/>
            <person name="Andersen M.H."/>
            <person name="Karst S.M."/>
            <person name="Dueholm M.S."/>
            <person name="Nielsen P.H."/>
            <person name="Albertsen M."/>
        </authorList>
    </citation>
    <scope>NUCLEOTIDE SEQUENCE</scope>
    <source>
        <strain evidence="5">Bjer_18-Q3-R1-45_BAT3C.347</strain>
    </source>
</reference>
<protein>
    <recommendedName>
        <fullName evidence="4">HTH luxR-type domain-containing protein</fullName>
    </recommendedName>
</protein>
<evidence type="ECO:0000259" key="4">
    <source>
        <dbReference type="PROSITE" id="PS50043"/>
    </source>
</evidence>
<dbReference type="InterPro" id="IPR016032">
    <property type="entry name" value="Sig_transdc_resp-reg_C-effctor"/>
</dbReference>
<sequence length="281" mass="30817">MPLHLSASLPARSNELAKVATRQVTPSIETLFDVIQVCEISLGVVSGHQFEAWVRGPLNSLIPHFGLLVWTRGPHRASADPEVLEVESNWPGLAQLARIDIVRFASKASRLWLEADRTPLLLNGSCEGFNLCSRFPDGGKILIHGVDLLFGREGSLFALMCDSTQDFANVLSIVQLISPYLQLAVHRIRESANRPKFGAPVASSRASALSLSSREIQILESVRDGKSNAEIGHALNISPYTVKNHLQRTFRKLEVSTRTQAVAMALSLKLLDQARHCIAVT</sequence>
<evidence type="ECO:0000256" key="3">
    <source>
        <dbReference type="ARBA" id="ARBA00023163"/>
    </source>
</evidence>
<dbReference type="GO" id="GO:0006355">
    <property type="term" value="P:regulation of DNA-templated transcription"/>
    <property type="evidence" value="ECO:0007669"/>
    <property type="project" value="InterPro"/>
</dbReference>